<keyword evidence="3" id="KW-1185">Reference proteome</keyword>
<name>A0A8K0RLN1_9PLEO</name>
<dbReference type="GO" id="GO:0005634">
    <property type="term" value="C:nucleus"/>
    <property type="evidence" value="ECO:0007669"/>
    <property type="project" value="TreeGrafter"/>
</dbReference>
<accession>A0A8K0RLN1</accession>
<gene>
    <name evidence="2" type="ORF">FB567DRAFT_514117</name>
</gene>
<evidence type="ECO:0000256" key="1">
    <source>
        <dbReference type="SAM" id="MobiDB-lite"/>
    </source>
</evidence>
<dbReference type="EMBL" id="JAGMVJ010000001">
    <property type="protein sequence ID" value="KAH7096072.1"/>
    <property type="molecule type" value="Genomic_DNA"/>
</dbReference>
<organism evidence="2 3">
    <name type="scientific">Paraphoma chrysanthemicola</name>
    <dbReference type="NCBI Taxonomy" id="798071"/>
    <lineage>
        <taxon>Eukaryota</taxon>
        <taxon>Fungi</taxon>
        <taxon>Dikarya</taxon>
        <taxon>Ascomycota</taxon>
        <taxon>Pezizomycotina</taxon>
        <taxon>Dothideomycetes</taxon>
        <taxon>Pleosporomycetidae</taxon>
        <taxon>Pleosporales</taxon>
        <taxon>Pleosporineae</taxon>
        <taxon>Phaeosphaeriaceae</taxon>
        <taxon>Paraphoma</taxon>
    </lineage>
</organism>
<feature type="compositionally biased region" description="Basic and acidic residues" evidence="1">
    <location>
        <begin position="104"/>
        <end position="115"/>
    </location>
</feature>
<dbReference type="PANTHER" id="PTHR14312:SF1">
    <property type="entry name" value="BASIC-LEUCINE ZIPPER TRANSCRIPTION FACTOR A"/>
    <property type="match status" value="1"/>
</dbReference>
<feature type="compositionally biased region" description="Basic residues" evidence="1">
    <location>
        <begin position="118"/>
        <end position="127"/>
    </location>
</feature>
<evidence type="ECO:0000313" key="3">
    <source>
        <dbReference type="Proteomes" id="UP000813461"/>
    </source>
</evidence>
<protein>
    <submittedName>
        <fullName evidence="2">Uncharacterized protein</fullName>
    </submittedName>
</protein>
<proteinExistence type="predicted"/>
<evidence type="ECO:0000313" key="2">
    <source>
        <dbReference type="EMBL" id="KAH7096072.1"/>
    </source>
</evidence>
<dbReference type="PANTHER" id="PTHR14312">
    <property type="entry name" value="CREB/ATF BZIP TRANSCRIPTION FACTOR"/>
    <property type="match status" value="1"/>
</dbReference>
<reference evidence="2" key="1">
    <citation type="journal article" date="2021" name="Nat. Commun.">
        <title>Genetic determinants of endophytism in the Arabidopsis root mycobiome.</title>
        <authorList>
            <person name="Mesny F."/>
            <person name="Miyauchi S."/>
            <person name="Thiergart T."/>
            <person name="Pickel B."/>
            <person name="Atanasova L."/>
            <person name="Karlsson M."/>
            <person name="Huettel B."/>
            <person name="Barry K.W."/>
            <person name="Haridas S."/>
            <person name="Chen C."/>
            <person name="Bauer D."/>
            <person name="Andreopoulos W."/>
            <person name="Pangilinan J."/>
            <person name="LaButti K."/>
            <person name="Riley R."/>
            <person name="Lipzen A."/>
            <person name="Clum A."/>
            <person name="Drula E."/>
            <person name="Henrissat B."/>
            <person name="Kohler A."/>
            <person name="Grigoriev I.V."/>
            <person name="Martin F.M."/>
            <person name="Hacquard S."/>
        </authorList>
    </citation>
    <scope>NUCLEOTIDE SEQUENCE</scope>
    <source>
        <strain evidence="2">MPI-SDFR-AT-0120</strain>
    </source>
</reference>
<dbReference type="Proteomes" id="UP000813461">
    <property type="component" value="Unassembled WGS sequence"/>
</dbReference>
<dbReference type="GO" id="GO:0043565">
    <property type="term" value="F:sequence-specific DNA binding"/>
    <property type="evidence" value="ECO:0007669"/>
    <property type="project" value="TreeGrafter"/>
</dbReference>
<dbReference type="AlphaFoldDB" id="A0A8K0RLN1"/>
<feature type="region of interest" description="Disordered" evidence="1">
    <location>
        <begin position="104"/>
        <end position="163"/>
    </location>
</feature>
<feature type="compositionally biased region" description="Basic and acidic residues" evidence="1">
    <location>
        <begin position="140"/>
        <end position="153"/>
    </location>
</feature>
<sequence>MGLASKMAAARQAPNGILPPAASAGLQSNRQPALQNVPNWQNSSAMPMQPSPMPPTGPYNQAYWAQVGEEWQVFGAWRKNAIEFYEASRRRDGVRLRQLEQAHHDEKLRRRDAAVAKRAVRERRPHLAKPQPPPDEGEVEERHRDRGSREKSPKGTKAAQEEDAVVLSSKLELYSATPHYVDLLPVADSEITARLNSSATGKSSKSTGLLSMLERVEKKSPRLLMRVCNEAEKRDPRYIYTVVDVRSLEEKKLKLMCWILPMPVTELRYLVAVKGVPKVLVAGQHLAPAPPQQPSYAGYRSRPVEQQLQLPQQQQLQLQQQQQIQQLQFSLHQLQTQLAQRDGWPMSRASSFGIDSLASASTHSLVENEEQKAVPPSADADTPNADAELPKVDSAPIPAVQVTEDVADAPKDAQ</sequence>
<feature type="compositionally biased region" description="Polar residues" evidence="1">
    <location>
        <begin position="25"/>
        <end position="42"/>
    </location>
</feature>
<dbReference type="GO" id="GO:0010468">
    <property type="term" value="P:regulation of gene expression"/>
    <property type="evidence" value="ECO:0007669"/>
    <property type="project" value="TreeGrafter"/>
</dbReference>
<feature type="region of interest" description="Disordered" evidence="1">
    <location>
        <begin position="1"/>
        <end position="51"/>
    </location>
</feature>
<feature type="region of interest" description="Disordered" evidence="1">
    <location>
        <begin position="362"/>
        <end position="414"/>
    </location>
</feature>
<comment type="caution">
    <text evidence="2">The sequence shown here is derived from an EMBL/GenBank/DDBJ whole genome shotgun (WGS) entry which is preliminary data.</text>
</comment>